<organism evidence="2 3">
    <name type="scientific">Sporichthya brevicatena</name>
    <dbReference type="NCBI Taxonomy" id="171442"/>
    <lineage>
        <taxon>Bacteria</taxon>
        <taxon>Bacillati</taxon>
        <taxon>Actinomycetota</taxon>
        <taxon>Actinomycetes</taxon>
        <taxon>Sporichthyales</taxon>
        <taxon>Sporichthyaceae</taxon>
        <taxon>Sporichthya</taxon>
    </lineage>
</organism>
<keyword evidence="3" id="KW-1185">Reference proteome</keyword>
<feature type="transmembrane region" description="Helical" evidence="1">
    <location>
        <begin position="222"/>
        <end position="251"/>
    </location>
</feature>
<comment type="caution">
    <text evidence="2">The sequence shown here is derived from an EMBL/GenBank/DDBJ whole genome shotgun (WGS) entry which is preliminary data.</text>
</comment>
<keyword evidence="1" id="KW-0812">Transmembrane</keyword>
<proteinExistence type="predicted"/>
<keyword evidence="1" id="KW-1133">Transmembrane helix</keyword>
<evidence type="ECO:0000256" key="1">
    <source>
        <dbReference type="SAM" id="Phobius"/>
    </source>
</evidence>
<evidence type="ECO:0000313" key="2">
    <source>
        <dbReference type="EMBL" id="GAA0604581.1"/>
    </source>
</evidence>
<gene>
    <name evidence="2" type="ORF">GCM10009547_02970</name>
</gene>
<feature type="transmembrane region" description="Helical" evidence="1">
    <location>
        <begin position="283"/>
        <end position="303"/>
    </location>
</feature>
<sequence length="345" mass="36463">MANPGPAGTGRDDALPAALREVETWLADRGLPQLIAGYRPVRSVVTRSAPIAFVLIAATVYGATVRDWTWWGIAAACLTAPIAVALVYLAINFGAVPLTRWAAIHLARELTSVLSLGARALPLLLVFGVVLVVNTEVWQMSASLGTTSLAAVVALFVLVGGALLTVRIPREIHGLETWDGPDDLARRLAGTPAERLGFTGPGAPDCPAPPPLRRRQWANLGLVLLFAQGLQVLIVAVTVGAFFAGFGMLAITPATAELWTGAGLDRWASLDIGERDLVLSGELVKVAVFLGGLAGLSFAISAVTDETYRREFFDDVLADLRQVLAVRAAYLAALPRPGDRDMTGT</sequence>
<dbReference type="Proteomes" id="UP001500957">
    <property type="component" value="Unassembled WGS sequence"/>
</dbReference>
<name>A0ABP3RC00_9ACTN</name>
<feature type="transmembrane region" description="Helical" evidence="1">
    <location>
        <begin position="112"/>
        <end position="133"/>
    </location>
</feature>
<accession>A0ABP3RC00</accession>
<protein>
    <recommendedName>
        <fullName evidence="4">Integral membrane protein</fullName>
    </recommendedName>
</protein>
<feature type="transmembrane region" description="Helical" evidence="1">
    <location>
        <begin position="44"/>
        <end position="64"/>
    </location>
</feature>
<keyword evidence="1" id="KW-0472">Membrane</keyword>
<feature type="transmembrane region" description="Helical" evidence="1">
    <location>
        <begin position="145"/>
        <end position="166"/>
    </location>
</feature>
<evidence type="ECO:0008006" key="4">
    <source>
        <dbReference type="Google" id="ProtNLM"/>
    </source>
</evidence>
<feature type="transmembrane region" description="Helical" evidence="1">
    <location>
        <begin position="70"/>
        <end position="91"/>
    </location>
</feature>
<dbReference type="RefSeq" id="WP_344600830.1">
    <property type="nucleotide sequence ID" value="NZ_BAAAHE010000004.1"/>
</dbReference>
<reference evidence="3" key="1">
    <citation type="journal article" date="2019" name="Int. J. Syst. Evol. Microbiol.">
        <title>The Global Catalogue of Microorganisms (GCM) 10K type strain sequencing project: providing services to taxonomists for standard genome sequencing and annotation.</title>
        <authorList>
            <consortium name="The Broad Institute Genomics Platform"/>
            <consortium name="The Broad Institute Genome Sequencing Center for Infectious Disease"/>
            <person name="Wu L."/>
            <person name="Ma J."/>
        </authorList>
    </citation>
    <scope>NUCLEOTIDE SEQUENCE [LARGE SCALE GENOMIC DNA]</scope>
    <source>
        <strain evidence="3">JCM 10671</strain>
    </source>
</reference>
<dbReference type="EMBL" id="BAAAHE010000004">
    <property type="protein sequence ID" value="GAA0604581.1"/>
    <property type="molecule type" value="Genomic_DNA"/>
</dbReference>
<evidence type="ECO:0000313" key="3">
    <source>
        <dbReference type="Proteomes" id="UP001500957"/>
    </source>
</evidence>